<organism evidence="2 3">
    <name type="scientific">Strongylus vulgaris</name>
    <name type="common">Blood worm</name>
    <dbReference type="NCBI Taxonomy" id="40348"/>
    <lineage>
        <taxon>Eukaryota</taxon>
        <taxon>Metazoa</taxon>
        <taxon>Ecdysozoa</taxon>
        <taxon>Nematoda</taxon>
        <taxon>Chromadorea</taxon>
        <taxon>Rhabditida</taxon>
        <taxon>Rhabditina</taxon>
        <taxon>Rhabditomorpha</taxon>
        <taxon>Strongyloidea</taxon>
        <taxon>Strongylidae</taxon>
        <taxon>Strongylus</taxon>
    </lineage>
</organism>
<evidence type="ECO:0000313" key="3">
    <source>
        <dbReference type="Proteomes" id="UP000270094"/>
    </source>
</evidence>
<gene>
    <name evidence="2" type="ORF">SVUK_LOCUS6348</name>
</gene>
<sequence length="104" mass="11234">MLAAGQLISEWQTAEQIEKYVELGDLLEFRRVATIGGAPHGIYKHWAVYIGRHDNVPLVVHLSGDGADFDTSGDTGSVKFDSLGGSSGLFRASTAEVCYSRFKG</sequence>
<dbReference type="EMBL" id="UYYB01020024">
    <property type="protein sequence ID" value="VDM71350.1"/>
    <property type="molecule type" value="Genomic_DNA"/>
</dbReference>
<accession>A0A3P7IEJ0</accession>
<proteinExistence type="predicted"/>
<dbReference type="OrthoDB" id="421951at2759"/>
<protein>
    <recommendedName>
        <fullName evidence="1">LRAT domain-containing protein</fullName>
    </recommendedName>
</protein>
<evidence type="ECO:0000313" key="2">
    <source>
        <dbReference type="EMBL" id="VDM71350.1"/>
    </source>
</evidence>
<name>A0A3P7IEJ0_STRVU</name>
<keyword evidence="3" id="KW-1185">Reference proteome</keyword>
<reference evidence="2 3" key="1">
    <citation type="submission" date="2018-11" db="EMBL/GenBank/DDBJ databases">
        <authorList>
            <consortium name="Pathogen Informatics"/>
        </authorList>
    </citation>
    <scope>NUCLEOTIDE SEQUENCE [LARGE SCALE GENOMIC DNA]</scope>
</reference>
<dbReference type="AlphaFoldDB" id="A0A3P7IEJ0"/>
<dbReference type="Gene3D" id="3.90.1720.10">
    <property type="entry name" value="endopeptidase domain like (from Nostoc punctiforme)"/>
    <property type="match status" value="1"/>
</dbReference>
<feature type="domain" description="LRAT" evidence="1">
    <location>
        <begin position="35"/>
        <end position="104"/>
    </location>
</feature>
<dbReference type="InterPro" id="IPR007053">
    <property type="entry name" value="LRAT_dom"/>
</dbReference>
<evidence type="ECO:0000259" key="1">
    <source>
        <dbReference type="PROSITE" id="PS51934"/>
    </source>
</evidence>
<dbReference type="PROSITE" id="PS51934">
    <property type="entry name" value="LRAT"/>
    <property type="match status" value="1"/>
</dbReference>
<dbReference type="Proteomes" id="UP000270094">
    <property type="component" value="Unassembled WGS sequence"/>
</dbReference>